<feature type="compositionally biased region" description="Polar residues" evidence="2">
    <location>
        <begin position="1035"/>
        <end position="1055"/>
    </location>
</feature>
<feature type="compositionally biased region" description="Polar residues" evidence="2">
    <location>
        <begin position="793"/>
        <end position="810"/>
    </location>
</feature>
<feature type="compositionally biased region" description="Low complexity" evidence="2">
    <location>
        <begin position="975"/>
        <end position="992"/>
    </location>
</feature>
<evidence type="ECO:0000313" key="5">
    <source>
        <dbReference type="Proteomes" id="UP001491310"/>
    </source>
</evidence>
<feature type="domain" description="MATH" evidence="3">
    <location>
        <begin position="71"/>
        <end position="193"/>
    </location>
</feature>
<feature type="compositionally biased region" description="Low complexity" evidence="2">
    <location>
        <begin position="553"/>
        <end position="563"/>
    </location>
</feature>
<dbReference type="Pfam" id="PF22486">
    <property type="entry name" value="MATH_2"/>
    <property type="match status" value="1"/>
</dbReference>
<feature type="compositionally biased region" description="Basic residues" evidence="2">
    <location>
        <begin position="445"/>
        <end position="455"/>
    </location>
</feature>
<feature type="coiled-coil region" evidence="1">
    <location>
        <begin position="673"/>
        <end position="710"/>
    </location>
</feature>
<feature type="compositionally biased region" description="Basic and acidic residues" evidence="2">
    <location>
        <begin position="533"/>
        <end position="542"/>
    </location>
</feature>
<dbReference type="Gene3D" id="2.60.210.10">
    <property type="entry name" value="Apoptosis, Tumor Necrosis Factor Receptor Associated Protein 2, Chain A"/>
    <property type="match status" value="1"/>
</dbReference>
<dbReference type="EMBL" id="JALJOT010000007">
    <property type="protein sequence ID" value="KAK9908760.1"/>
    <property type="molecule type" value="Genomic_DNA"/>
</dbReference>
<dbReference type="PROSITE" id="PS50144">
    <property type="entry name" value="MATH"/>
    <property type="match status" value="1"/>
</dbReference>
<feature type="compositionally biased region" description="Basic and acidic residues" evidence="2">
    <location>
        <begin position="430"/>
        <end position="444"/>
    </location>
</feature>
<sequence>MAQARLREALNAGGPGSQKEKGPQPVDGILSVTPDTPEAVEWRTRRSVIDSAGASSSYLEDDDGPKPSELYGKFTWKIENFSEISKRELRSTIFEVGSYKWYILVYPQGCDVCNHLSLFLCVADYDKLLPGWSHFAQFTIAVVNKDPKKSKYSDTLHRFCKKEHDWGWKKFMELNKVLEGFTVSNTLVIKAQVQVIRDRPHAPFRCLEAQYRRELVRVYLTNVETLARKFVDEKREALLHLRTEDSGFRTFWGSLDPKRRRQLATTSGETVLKGVVKRFFNEKEVTSTLVMDALFSGCKQLEEASRQLDSKKGKKEKPPVVTVNAEKGTWSLHGDVQSVLERAVSEAIPPFRDDKASDSLAVRNAQDSDDYSSNYVERDERRLAELGRRAVEMFAVAHVFSDLESAYCEAESIKRQDALIKEEEEAERLEDERAAARSASEKEKRARKKERQRQKKAAETAKKEAEDKERRKQEAVRKAEAEKRAAELALLRRKEEALREKERQEALKERAASFRAREASRVQEAADAAAKVRAAEIQERPAVRARSSSPEDAAGTTGRAGTASVEDDAAPGTASFASRNGGSEGPCSDDGSNSGEDATLSTGASSGDVTSEEEEPAAPSPAQASRKQVQALQPVERQGSTGPIRGHVEYLQAQLAASTSALAALRAELAEANHGWTATRKELADRMQELNERTQEVASLRAALTELRLKAASSSTPTAGENRSSVSEVSNDSRRASRASSLDMSGPEHSHAAHARAAAQAAILVHQKSGGASQHGSMDGASSESPHPPRADSGQTLENGTASSASSTNHVAFRARQARNGVASQDSQPPRSQQQQLPQQQHRSDGSDMGSARGGAAGRSRGVAAVPLLSKDGSSAIAAATAAAAAALRPTPRSAAANAGSAASGSGRGTGPAQAKQSGGVQPAPGSEAAKQLSSKMLNGNAAAFVPTLAAPLPPPNSMASAAPMPNGTISYRNAAVGSAAPIAASSPRRGPNNGAIMRPVGPSNKGGQAGAAQGPHNGQHLGGKGPVQPPVSPSAGTAVSDQSLVRSGSGNDVSPSADAQYGLGYGMAQPQPQQGYSTPLVSKRPDQPAAVESPGLDDFAHMGLITDLLD</sequence>
<dbReference type="Proteomes" id="UP001491310">
    <property type="component" value="Unassembled WGS sequence"/>
</dbReference>
<keyword evidence="5" id="KW-1185">Reference proteome</keyword>
<evidence type="ECO:0000313" key="4">
    <source>
        <dbReference type="EMBL" id="KAK9908760.1"/>
    </source>
</evidence>
<organism evidence="4 5">
    <name type="scientific">Coccomyxa subellipsoidea</name>
    <dbReference type="NCBI Taxonomy" id="248742"/>
    <lineage>
        <taxon>Eukaryota</taxon>
        <taxon>Viridiplantae</taxon>
        <taxon>Chlorophyta</taxon>
        <taxon>core chlorophytes</taxon>
        <taxon>Trebouxiophyceae</taxon>
        <taxon>Trebouxiophyceae incertae sedis</taxon>
        <taxon>Coccomyxaceae</taxon>
        <taxon>Coccomyxa</taxon>
    </lineage>
</organism>
<dbReference type="SMART" id="SM00061">
    <property type="entry name" value="MATH"/>
    <property type="match status" value="1"/>
</dbReference>
<feature type="region of interest" description="Disordered" evidence="2">
    <location>
        <begin position="1"/>
        <end position="37"/>
    </location>
</feature>
<gene>
    <name evidence="4" type="ORF">WJX75_002450</name>
</gene>
<dbReference type="InterPro" id="IPR008974">
    <property type="entry name" value="TRAF-like"/>
</dbReference>
<dbReference type="PANTHER" id="PTHR47477:SF8">
    <property type="entry name" value="TNF RECEPTOR-ASSOCIATED FACTOR HOMOLOG 1A"/>
    <property type="match status" value="1"/>
</dbReference>
<evidence type="ECO:0000259" key="3">
    <source>
        <dbReference type="PROSITE" id="PS50144"/>
    </source>
</evidence>
<feature type="compositionally biased region" description="Basic and acidic residues" evidence="2">
    <location>
        <begin position="495"/>
        <end position="521"/>
    </location>
</feature>
<feature type="region of interest" description="Disordered" evidence="2">
    <location>
        <begin position="424"/>
        <end position="483"/>
    </location>
</feature>
<feature type="compositionally biased region" description="Polar residues" evidence="2">
    <location>
        <begin position="1071"/>
        <end position="1081"/>
    </location>
</feature>
<evidence type="ECO:0000256" key="1">
    <source>
        <dbReference type="SAM" id="Coils"/>
    </source>
</evidence>
<dbReference type="InterPro" id="IPR002083">
    <property type="entry name" value="MATH/TRAF_dom"/>
</dbReference>
<feature type="compositionally biased region" description="Polar residues" evidence="2">
    <location>
        <begin position="770"/>
        <end position="785"/>
    </location>
</feature>
<protein>
    <recommendedName>
        <fullName evidence="3">MATH domain-containing protein</fullName>
    </recommendedName>
</protein>
<evidence type="ECO:0000256" key="2">
    <source>
        <dbReference type="SAM" id="MobiDB-lite"/>
    </source>
</evidence>
<dbReference type="SUPFAM" id="SSF49599">
    <property type="entry name" value="TRAF domain-like"/>
    <property type="match status" value="1"/>
</dbReference>
<feature type="compositionally biased region" description="Low complexity" evidence="2">
    <location>
        <begin position="958"/>
        <end position="967"/>
    </location>
</feature>
<reference evidence="4 5" key="1">
    <citation type="journal article" date="2024" name="Nat. Commun.">
        <title>Phylogenomics reveals the evolutionary origins of lichenization in chlorophyte algae.</title>
        <authorList>
            <person name="Puginier C."/>
            <person name="Libourel C."/>
            <person name="Otte J."/>
            <person name="Skaloud P."/>
            <person name="Haon M."/>
            <person name="Grisel S."/>
            <person name="Petersen M."/>
            <person name="Berrin J.G."/>
            <person name="Delaux P.M."/>
            <person name="Dal Grande F."/>
            <person name="Keller J."/>
        </authorList>
    </citation>
    <scope>NUCLEOTIDE SEQUENCE [LARGE SCALE GENOMIC DNA]</scope>
    <source>
        <strain evidence="4 5">SAG 216-7</strain>
    </source>
</reference>
<feature type="region of interest" description="Disordered" evidence="2">
    <location>
        <begin position="948"/>
        <end position="1098"/>
    </location>
</feature>
<feature type="region of interest" description="Disordered" evidence="2">
    <location>
        <begin position="711"/>
        <end position="863"/>
    </location>
</feature>
<comment type="caution">
    <text evidence="4">The sequence shown here is derived from an EMBL/GenBank/DDBJ whole genome shotgun (WGS) entry which is preliminary data.</text>
</comment>
<keyword evidence="1" id="KW-0175">Coiled coil</keyword>
<dbReference type="PANTHER" id="PTHR47477">
    <property type="entry name" value="TNF RECEPTOR-ASSOCIATED FACTOR HOMOLOG 1A"/>
    <property type="match status" value="1"/>
</dbReference>
<feature type="compositionally biased region" description="Polar residues" evidence="2">
    <location>
        <begin position="712"/>
        <end position="730"/>
    </location>
</feature>
<feature type="region of interest" description="Disordered" evidence="2">
    <location>
        <begin position="879"/>
        <end position="935"/>
    </location>
</feature>
<accession>A0ABR2YQ69</accession>
<feature type="compositionally biased region" description="Low complexity" evidence="2">
    <location>
        <begin position="824"/>
        <end position="851"/>
    </location>
</feature>
<feature type="region of interest" description="Disordered" evidence="2">
    <location>
        <begin position="495"/>
        <end position="644"/>
    </location>
</feature>
<proteinExistence type="predicted"/>
<dbReference type="CDD" id="cd00121">
    <property type="entry name" value="MATH"/>
    <property type="match status" value="1"/>
</dbReference>
<feature type="compositionally biased region" description="Low complexity" evidence="2">
    <location>
        <begin position="879"/>
        <end position="905"/>
    </location>
</feature>
<feature type="compositionally biased region" description="Basic and acidic residues" evidence="2">
    <location>
        <begin position="456"/>
        <end position="483"/>
    </location>
</feature>
<dbReference type="InterPro" id="IPR055327">
    <property type="entry name" value="TRAF1A/B"/>
</dbReference>
<feature type="compositionally biased region" description="Polar residues" evidence="2">
    <location>
        <begin position="590"/>
        <end position="609"/>
    </location>
</feature>
<name>A0ABR2YQ69_9CHLO</name>